<keyword evidence="2" id="KW-1185">Reference proteome</keyword>
<gene>
    <name evidence="1" type="ORF">STABA_v1c09340</name>
</gene>
<reference evidence="1 2" key="1">
    <citation type="submission" date="2019-11" db="EMBL/GenBank/DDBJ databases">
        <title>Complete genome sequence of Spiroplasma tabanidicola TAUS-1 (DSM 22603).</title>
        <authorList>
            <person name="Huang C.-T."/>
            <person name="Lin Y.-C."/>
            <person name="Kuo C.-H."/>
        </authorList>
    </citation>
    <scope>NUCLEOTIDE SEQUENCE [LARGE SCALE GENOMIC DNA]</scope>
    <source>
        <strain evidence="1 2">TAUS-1</strain>
    </source>
</reference>
<evidence type="ECO:0000313" key="2">
    <source>
        <dbReference type="Proteomes" id="UP000424468"/>
    </source>
</evidence>
<dbReference type="EMBL" id="CP046276">
    <property type="protein sequence ID" value="QGS52287.1"/>
    <property type="molecule type" value="Genomic_DNA"/>
</dbReference>
<sequence length="56" mass="7072">MKQELKHFRREMQYKEKVNKKLTSKAEVMEKYAASLVKEWKNKNKYWIYKLAKRYE</sequence>
<dbReference type="RefSeq" id="WP_156007103.1">
    <property type="nucleotide sequence ID" value="NZ_CP046276.1"/>
</dbReference>
<proteinExistence type="predicted"/>
<dbReference type="AlphaFoldDB" id="A0A6I6C5W3"/>
<name>A0A6I6C5W3_9MOLU</name>
<evidence type="ECO:0000313" key="1">
    <source>
        <dbReference type="EMBL" id="QGS52287.1"/>
    </source>
</evidence>
<dbReference type="Proteomes" id="UP000424468">
    <property type="component" value="Chromosome"/>
</dbReference>
<dbReference type="KEGG" id="stab:STABA_v1c09340"/>
<accession>A0A6I6C5W3</accession>
<protein>
    <submittedName>
        <fullName evidence="1">Uncharacterized protein</fullName>
    </submittedName>
</protein>
<organism evidence="1 2">
    <name type="scientific">Spiroplasma tabanidicola</name>
    <dbReference type="NCBI Taxonomy" id="324079"/>
    <lineage>
        <taxon>Bacteria</taxon>
        <taxon>Bacillati</taxon>
        <taxon>Mycoplasmatota</taxon>
        <taxon>Mollicutes</taxon>
        <taxon>Entomoplasmatales</taxon>
        <taxon>Spiroplasmataceae</taxon>
        <taxon>Spiroplasma</taxon>
    </lineage>
</organism>